<protein>
    <submittedName>
        <fullName evidence="2">IS481 family transposase</fullName>
    </submittedName>
</protein>
<dbReference type="EMBL" id="CP014060">
    <property type="protein sequence ID" value="AMG36488.1"/>
    <property type="molecule type" value="Genomic_DNA"/>
</dbReference>
<dbReference type="GO" id="GO:0003676">
    <property type="term" value="F:nucleic acid binding"/>
    <property type="evidence" value="ECO:0007669"/>
    <property type="project" value="InterPro"/>
</dbReference>
<dbReference type="InterPro" id="IPR047656">
    <property type="entry name" value="IS481-like_transpos"/>
</dbReference>
<dbReference type="PANTHER" id="PTHR35004">
    <property type="entry name" value="TRANSPOSASE RV3428C-RELATED"/>
    <property type="match status" value="1"/>
</dbReference>
<dbReference type="PROSITE" id="PS50994">
    <property type="entry name" value="INTEGRASE"/>
    <property type="match status" value="1"/>
</dbReference>
<name>A0A109XW61_ALCXX</name>
<dbReference type="GO" id="GO:0015074">
    <property type="term" value="P:DNA integration"/>
    <property type="evidence" value="ECO:0007669"/>
    <property type="project" value="InterPro"/>
</dbReference>
<dbReference type="InterPro" id="IPR012337">
    <property type="entry name" value="RNaseH-like_sf"/>
</dbReference>
<dbReference type="NCBIfam" id="NF033577">
    <property type="entry name" value="transpos_IS481"/>
    <property type="match status" value="1"/>
</dbReference>
<dbReference type="PANTHER" id="PTHR35004:SF6">
    <property type="entry name" value="TRANSPOSASE"/>
    <property type="match status" value="1"/>
</dbReference>
<dbReference type="InterPro" id="IPR058913">
    <property type="entry name" value="Integrase_dom_put"/>
</dbReference>
<evidence type="ECO:0000259" key="1">
    <source>
        <dbReference type="PROSITE" id="PS50994"/>
    </source>
</evidence>
<reference evidence="3" key="1">
    <citation type="submission" date="2015-12" db="EMBL/GenBank/DDBJ databases">
        <title>FDA dAtabase for Regulatory Grade micrObial Sequences (FDA-ARGOS): Supporting development and validation of Infectious Disease Dx tests.</title>
        <authorList>
            <person name="Case J."/>
            <person name="Tallon L."/>
            <person name="Sadzewicz L."/>
            <person name="Sengamalay N."/>
            <person name="Ott S."/>
            <person name="Godinez A."/>
            <person name="Nagaraj S."/>
            <person name="Nadendla S."/>
            <person name="Sichtig H."/>
        </authorList>
    </citation>
    <scope>NUCLEOTIDE SEQUENCE [LARGE SCALE GENOMIC DNA]</scope>
    <source>
        <strain evidence="3">FDAARGOS_147</strain>
    </source>
</reference>
<proteinExistence type="predicted"/>
<organism evidence="2 3">
    <name type="scientific">Alcaligenes xylosoxydans xylosoxydans</name>
    <name type="common">Achromobacter xylosoxidans</name>
    <dbReference type="NCBI Taxonomy" id="85698"/>
    <lineage>
        <taxon>Bacteria</taxon>
        <taxon>Pseudomonadati</taxon>
        <taxon>Pseudomonadota</taxon>
        <taxon>Betaproteobacteria</taxon>
        <taxon>Burkholderiales</taxon>
        <taxon>Alcaligenaceae</taxon>
        <taxon>Achromobacter</taxon>
    </lineage>
</organism>
<feature type="domain" description="Integrase catalytic" evidence="1">
    <location>
        <begin position="134"/>
        <end position="300"/>
    </location>
</feature>
<dbReference type="Proteomes" id="UP000060602">
    <property type="component" value="Chromosome"/>
</dbReference>
<evidence type="ECO:0000313" key="2">
    <source>
        <dbReference type="EMBL" id="AMG36488.1"/>
    </source>
</evidence>
<accession>A0A109XW61</accession>
<dbReference type="InterPro" id="IPR036397">
    <property type="entry name" value="RNaseH_sf"/>
</dbReference>
<evidence type="ECO:0000313" key="3">
    <source>
        <dbReference type="Proteomes" id="UP000060602"/>
    </source>
</evidence>
<dbReference type="SUPFAM" id="SSF53098">
    <property type="entry name" value="Ribonuclease H-like"/>
    <property type="match status" value="1"/>
</dbReference>
<dbReference type="Pfam" id="PF13683">
    <property type="entry name" value="rve_3"/>
    <property type="match status" value="1"/>
</dbReference>
<dbReference type="AlphaFoldDB" id="A0A109XW61"/>
<dbReference type="SUPFAM" id="SSF46689">
    <property type="entry name" value="Homeodomain-like"/>
    <property type="match status" value="1"/>
</dbReference>
<dbReference type="Pfam" id="PF13565">
    <property type="entry name" value="HTH_32"/>
    <property type="match status" value="1"/>
</dbReference>
<dbReference type="Gene3D" id="3.30.420.10">
    <property type="entry name" value="Ribonuclease H-like superfamily/Ribonuclease H"/>
    <property type="match status" value="1"/>
</dbReference>
<dbReference type="InterPro" id="IPR001584">
    <property type="entry name" value="Integrase_cat-core"/>
</dbReference>
<dbReference type="Pfam" id="PF24764">
    <property type="entry name" value="rva_4"/>
    <property type="match status" value="1"/>
</dbReference>
<gene>
    <name evidence="2" type="ORF">AL504_10905</name>
</gene>
<dbReference type="RefSeq" id="WP_061072068.1">
    <property type="nucleotide sequence ID" value="NZ_CP014060.2"/>
</dbReference>
<dbReference type="InterPro" id="IPR009057">
    <property type="entry name" value="Homeodomain-like_sf"/>
</dbReference>
<sequence length="376" mass="43180">MPWSPVTVNDQKSEFVALASQAGANVSELCRRFGISRKTGYKWLGRYERLGPVGLEALSRRPEHSPGRTSEALEAQVLEVRRCHPAWGGRKIAHVLLRDQGVRLAPSTVTQVLRRHGCLADTPSGAGRTWQRFEHETPNDLWQMDFKGHFATDRQRCHPLTVIDDHSRYNIVLQAMAAERFEPVQAALLQAFSRYGLPRRINTDNGTPWAASGMDTLTRLAVWLIRLGIHLSHSRPAHPQSNGKDERFHRTFKAEVLGTRRFRDLDDAQRQFDPWRQVYNHERPHQALDMQTTAQRYRPSPRSMPKVLPPIIYAPDTLVRKVQYGGWVDLQGRQLRLSTGLRGQYVAFRPRHDEDGTFDILFCHHLLGKIDLRTMK</sequence>